<dbReference type="PANTHER" id="PTHR33991">
    <property type="entry name" value="DNA REPAIR PROTEIN RECO"/>
    <property type="match status" value="1"/>
</dbReference>
<keyword evidence="2" id="KW-0233">DNA recombination</keyword>
<keyword evidence="1" id="KW-0227">DNA damage</keyword>
<dbReference type="GO" id="GO:0043590">
    <property type="term" value="C:bacterial nucleoid"/>
    <property type="evidence" value="ECO:0007669"/>
    <property type="project" value="TreeGrafter"/>
</dbReference>
<reference evidence="5 6" key="1">
    <citation type="journal article" date="2014" name="Mol. Plant Microbe Interact.">
        <title>The complete genome sequence of Candidatus Liberibacter americanus, associated with citrus Huanglongbing.</title>
        <authorList>
            <person name="Wulff N.A."/>
            <person name="Zhang S."/>
            <person name="Setubal J.C."/>
            <person name="Almeida N.F."/>
            <person name="Martins E.C."/>
            <person name="Harakava R."/>
            <person name="Kumar D."/>
            <person name="Rangel L.T."/>
            <person name="Foissac X."/>
            <person name="Bove J."/>
            <person name="Gabriel D.W."/>
        </authorList>
    </citation>
    <scope>NUCLEOTIDE SEQUENCE [LARGE SCALE GENOMIC DNA]</scope>
    <source>
        <strain evidence="5 6">Sao Paulo</strain>
    </source>
</reference>
<dbReference type="KEGG" id="lar:lam_612"/>
<dbReference type="AlphaFoldDB" id="U6B4G3"/>
<sequence length="232" mass="26674">MRYYGEKNTILEVITCNYGRHLGFLRNGQSRRMKSVLQAGNLVRINWHSRLPQDLGSFNLEIIEQRFTNFLDSSIFLYGIQSIIILMRLLPERDPCPEIYAIINLFFNSLNFDAAILGKLFVQIELLLLKNLGFALDLTKCAVTGVSEDLAWVSPKSGCAICRSIGQPYARKILRLPAFLCEDNQIIDANSLKDAFKLTGYFIDKYAYKHNIIHIDNFRTNFLNKLIYSLHV</sequence>
<dbReference type="InterPro" id="IPR037278">
    <property type="entry name" value="ARFGAP/RecO"/>
</dbReference>
<dbReference type="InterPro" id="IPR042242">
    <property type="entry name" value="RecO_C"/>
</dbReference>
<evidence type="ECO:0000259" key="4">
    <source>
        <dbReference type="Pfam" id="PF11967"/>
    </source>
</evidence>
<dbReference type="PATRIC" id="fig|1261131.3.peg.581"/>
<dbReference type="Gene3D" id="1.20.1440.120">
    <property type="entry name" value="Recombination protein O, C-terminal domain"/>
    <property type="match status" value="1"/>
</dbReference>
<dbReference type="Pfam" id="PF02565">
    <property type="entry name" value="RecO_C"/>
    <property type="match status" value="1"/>
</dbReference>
<evidence type="ECO:0000256" key="1">
    <source>
        <dbReference type="ARBA" id="ARBA00022763"/>
    </source>
</evidence>
<evidence type="ECO:0000256" key="2">
    <source>
        <dbReference type="ARBA" id="ARBA00023172"/>
    </source>
</evidence>
<proteinExistence type="predicted"/>
<protein>
    <submittedName>
        <fullName evidence="5">Recombinational DNA repair protein</fullName>
    </submittedName>
</protein>
<dbReference type="EMBL" id="CP006604">
    <property type="protein sequence ID" value="AHA27959.1"/>
    <property type="molecule type" value="Genomic_DNA"/>
</dbReference>
<dbReference type="GO" id="GO:0006310">
    <property type="term" value="P:DNA recombination"/>
    <property type="evidence" value="ECO:0007669"/>
    <property type="project" value="UniProtKB-KW"/>
</dbReference>
<accession>U6B4G3</accession>
<dbReference type="GO" id="GO:0006302">
    <property type="term" value="P:double-strand break repair"/>
    <property type="evidence" value="ECO:0007669"/>
    <property type="project" value="TreeGrafter"/>
</dbReference>
<dbReference type="Proteomes" id="UP000017862">
    <property type="component" value="Chromosome"/>
</dbReference>
<evidence type="ECO:0000313" key="5">
    <source>
        <dbReference type="EMBL" id="AHA27959.1"/>
    </source>
</evidence>
<organism evidence="5 6">
    <name type="scientific">Candidatus Liberibacter americanus str. Sao Paulo</name>
    <dbReference type="NCBI Taxonomy" id="1261131"/>
    <lineage>
        <taxon>Bacteria</taxon>
        <taxon>Pseudomonadati</taxon>
        <taxon>Pseudomonadota</taxon>
        <taxon>Alphaproteobacteria</taxon>
        <taxon>Hyphomicrobiales</taxon>
        <taxon>Rhizobiaceae</taxon>
        <taxon>Liberibacter</taxon>
    </lineage>
</organism>
<dbReference type="InterPro" id="IPR022572">
    <property type="entry name" value="DNA_rep/recomb_RecO_N"/>
</dbReference>
<gene>
    <name evidence="5" type="primary">recO</name>
    <name evidence="5" type="ORF">lam_612</name>
</gene>
<dbReference type="NCBIfam" id="TIGR00613">
    <property type="entry name" value="reco"/>
    <property type="match status" value="1"/>
</dbReference>
<evidence type="ECO:0000313" key="6">
    <source>
        <dbReference type="Proteomes" id="UP000017862"/>
    </source>
</evidence>
<keyword evidence="3" id="KW-0234">DNA repair</keyword>
<dbReference type="InterPro" id="IPR003717">
    <property type="entry name" value="RecO"/>
</dbReference>
<evidence type="ECO:0000256" key="3">
    <source>
        <dbReference type="ARBA" id="ARBA00023204"/>
    </source>
</evidence>
<feature type="domain" description="DNA replication/recombination mediator RecO N-terminal" evidence="4">
    <location>
        <begin position="2"/>
        <end position="64"/>
    </location>
</feature>
<dbReference type="STRING" id="1261131.lam_612"/>
<dbReference type="PANTHER" id="PTHR33991:SF1">
    <property type="entry name" value="DNA REPAIR PROTEIN RECO"/>
    <property type="match status" value="1"/>
</dbReference>
<dbReference type="HOGENOM" id="CLU_086029_0_0_5"/>
<keyword evidence="6" id="KW-1185">Reference proteome</keyword>
<dbReference type="eggNOG" id="COG1381">
    <property type="taxonomic scope" value="Bacteria"/>
</dbReference>
<name>U6B4G3_9HYPH</name>
<dbReference type="SUPFAM" id="SSF57863">
    <property type="entry name" value="ArfGap/RecO-like zinc finger"/>
    <property type="match status" value="1"/>
</dbReference>
<dbReference type="Pfam" id="PF11967">
    <property type="entry name" value="RecO_N"/>
    <property type="match status" value="1"/>
</dbReference>